<sequence length="92" mass="10620">MKALRRSLKGEKDPKPHHHHHLSITPKSAVAILPPKKVIKALYDYQPEPGNTQELAFSKGDFFHVISREDNLDWLRVRLQQFEILSIAPRTS</sequence>
<name>A0A0U5FUM7_ASPCI</name>
<dbReference type="InterPro" id="IPR001452">
    <property type="entry name" value="SH3_domain"/>
</dbReference>
<dbReference type="PROSITE" id="PS50002">
    <property type="entry name" value="SH3"/>
    <property type="match status" value="1"/>
</dbReference>
<reference evidence="6" key="1">
    <citation type="journal article" date="2016" name="Genome Announc.">
        <title>Draft genome sequences of fungus Aspergillus calidoustus.</title>
        <authorList>
            <person name="Horn F."/>
            <person name="Linde J."/>
            <person name="Mattern D.J."/>
            <person name="Walther G."/>
            <person name="Guthke R."/>
            <person name="Scherlach K."/>
            <person name="Martin K."/>
            <person name="Brakhage A.A."/>
            <person name="Petzke L."/>
            <person name="Valiante V."/>
        </authorList>
    </citation>
    <scope>NUCLEOTIDE SEQUENCE [LARGE SCALE GENOMIC DNA]</scope>
    <source>
        <strain evidence="6">SF006504</strain>
    </source>
</reference>
<dbReference type="Gene3D" id="2.30.30.40">
    <property type="entry name" value="SH3 Domains"/>
    <property type="match status" value="1"/>
</dbReference>
<evidence type="ECO:0000259" key="4">
    <source>
        <dbReference type="PROSITE" id="PS50002"/>
    </source>
</evidence>
<feature type="domain" description="SH3" evidence="4">
    <location>
        <begin position="34"/>
        <end position="92"/>
    </location>
</feature>
<dbReference type="OrthoDB" id="548867at2759"/>
<proteinExistence type="predicted"/>
<accession>A0A0U5FUM7</accession>
<dbReference type="Proteomes" id="UP000054771">
    <property type="component" value="Unassembled WGS sequence"/>
</dbReference>
<protein>
    <submittedName>
        <fullName evidence="5">Putative NADPH oxidase</fullName>
    </submittedName>
</protein>
<evidence type="ECO:0000256" key="1">
    <source>
        <dbReference type="ARBA" id="ARBA00022443"/>
    </source>
</evidence>
<organism evidence="5 6">
    <name type="scientific">Aspergillus calidoustus</name>
    <dbReference type="NCBI Taxonomy" id="454130"/>
    <lineage>
        <taxon>Eukaryota</taxon>
        <taxon>Fungi</taxon>
        <taxon>Dikarya</taxon>
        <taxon>Ascomycota</taxon>
        <taxon>Pezizomycotina</taxon>
        <taxon>Eurotiomycetes</taxon>
        <taxon>Eurotiomycetidae</taxon>
        <taxon>Eurotiales</taxon>
        <taxon>Aspergillaceae</taxon>
        <taxon>Aspergillus</taxon>
        <taxon>Aspergillus subgen. Nidulantes</taxon>
    </lineage>
</organism>
<keyword evidence="6" id="KW-1185">Reference proteome</keyword>
<feature type="region of interest" description="Disordered" evidence="3">
    <location>
        <begin position="1"/>
        <end position="26"/>
    </location>
</feature>
<dbReference type="InterPro" id="IPR036028">
    <property type="entry name" value="SH3-like_dom_sf"/>
</dbReference>
<dbReference type="Pfam" id="PF00018">
    <property type="entry name" value="SH3_1"/>
    <property type="match status" value="1"/>
</dbReference>
<dbReference type="SUPFAM" id="SSF50044">
    <property type="entry name" value="SH3-domain"/>
    <property type="match status" value="1"/>
</dbReference>
<evidence type="ECO:0000256" key="2">
    <source>
        <dbReference type="PROSITE-ProRule" id="PRU00192"/>
    </source>
</evidence>
<dbReference type="EMBL" id="CDMC01000003">
    <property type="protein sequence ID" value="CEL02375.1"/>
    <property type="molecule type" value="Genomic_DNA"/>
</dbReference>
<evidence type="ECO:0000313" key="6">
    <source>
        <dbReference type="Proteomes" id="UP000054771"/>
    </source>
</evidence>
<evidence type="ECO:0000256" key="3">
    <source>
        <dbReference type="SAM" id="MobiDB-lite"/>
    </source>
</evidence>
<dbReference type="AlphaFoldDB" id="A0A0U5FUM7"/>
<keyword evidence="1 2" id="KW-0728">SH3 domain</keyword>
<evidence type="ECO:0000313" key="5">
    <source>
        <dbReference type="EMBL" id="CEL02375.1"/>
    </source>
</evidence>
<dbReference type="STRING" id="454130.A0A0U5FUM7"/>
<gene>
    <name evidence="5" type="ORF">ASPCAL03546</name>
</gene>